<dbReference type="InterPro" id="IPR026866">
    <property type="entry name" value="CR006_AAA"/>
</dbReference>
<evidence type="ECO:0000259" key="1">
    <source>
        <dbReference type="Pfam" id="PF13166"/>
    </source>
</evidence>
<dbReference type="Pfam" id="PF13166">
    <property type="entry name" value="AAA_13"/>
    <property type="match status" value="1"/>
</dbReference>
<organism evidence="2">
    <name type="scientific">Chlorobium phaeobacteroides (strain BS1)</name>
    <dbReference type="NCBI Taxonomy" id="331678"/>
    <lineage>
        <taxon>Bacteria</taxon>
        <taxon>Pseudomonadati</taxon>
        <taxon>Chlorobiota</taxon>
        <taxon>Chlorobiia</taxon>
        <taxon>Chlorobiales</taxon>
        <taxon>Chlorobiaceae</taxon>
        <taxon>Chlorobium/Pelodictyon group</taxon>
        <taxon>Chlorobium</taxon>
    </lineage>
</organism>
<dbReference type="OrthoDB" id="4428168at2"/>
<dbReference type="KEGG" id="cpb:Cphamn1_1540"/>
<accession>B3EJU6</accession>
<gene>
    <name evidence="2" type="ordered locus">Cphamn1_1540</name>
</gene>
<reference evidence="2" key="1">
    <citation type="submission" date="2008-06" db="EMBL/GenBank/DDBJ databases">
        <title>Complete sequence of Chlorobium phaeobacteroides BS1.</title>
        <authorList>
            <consortium name="US DOE Joint Genome Institute"/>
            <person name="Lucas S."/>
            <person name="Copeland A."/>
            <person name="Lapidus A."/>
            <person name="Glavina del Rio T."/>
            <person name="Dalin E."/>
            <person name="Tice H."/>
            <person name="Bruce D."/>
            <person name="Goodwin L."/>
            <person name="Pitluck S."/>
            <person name="Schmutz J."/>
            <person name="Larimer F."/>
            <person name="Land M."/>
            <person name="Hauser L."/>
            <person name="Kyrpides N."/>
            <person name="Ovchinnikova G."/>
            <person name="Li T."/>
            <person name="Liu Z."/>
            <person name="Zhao F."/>
            <person name="Overmann J."/>
            <person name="Bryant D.A."/>
            <person name="Richardson P."/>
        </authorList>
    </citation>
    <scope>NUCLEOTIDE SEQUENCE [LARGE SCALE GENOMIC DNA]</scope>
    <source>
        <strain evidence="2">BS1</strain>
    </source>
</reference>
<name>B3EJU6_CHLPB</name>
<dbReference type="InterPro" id="IPR027417">
    <property type="entry name" value="P-loop_NTPase"/>
</dbReference>
<sequence length="454" mass="51938">MNIKNLNIRNISSFEDFSFDSDLNKTSLLFGTNGSGKSTLASLLQLIDRTKTSHLKQEADRELHEYIARRVSRESTASEACVEIQFNNGSEVIKYTPEQNKLTSTDERWTPIRVFNDKYTERTIGDTVDVDLPESGIVIGEPNKKLEESQKQLNGLVKKQENFKKKIEASVEKETDSYRTVANSNADVSNTLSFEHFIKENCDFLRDDTLIDQRKKLGYTTPQDNIQPVSARDLSVILQTDTFSSLFKQPIHKPDLDTSKEKLLLNFTEFYTLGVEAYNADSGSCPFCFQEWKDADSAIQAYKRFLASDYNQKRDLIKSLQGCVAQAKEEIVRVNHAIESLQAVVREEGKKYSVDTSGFTQIPLPSDLESKINDSLNDKLHKMTDQIEMNALLTQFADYHTAMLKKVNKPIHEIKNAISSISTKRRRVNVKISEHLMRKLWEEESSVREEYIKT</sequence>
<evidence type="ECO:0000313" key="2">
    <source>
        <dbReference type="EMBL" id="ACE04465.1"/>
    </source>
</evidence>
<dbReference type="STRING" id="331678.Cphamn1_1540"/>
<protein>
    <recommendedName>
        <fullName evidence="1">Protein CR006 P-loop domain-containing protein</fullName>
    </recommendedName>
</protein>
<dbReference type="HOGENOM" id="CLU_602306_0_0_10"/>
<dbReference type="AlphaFoldDB" id="B3EJU6"/>
<dbReference type="Gene3D" id="3.40.50.300">
    <property type="entry name" value="P-loop containing nucleotide triphosphate hydrolases"/>
    <property type="match status" value="1"/>
</dbReference>
<dbReference type="EMBL" id="CP001101">
    <property type="protein sequence ID" value="ACE04465.1"/>
    <property type="molecule type" value="Genomic_DNA"/>
</dbReference>
<feature type="domain" description="Protein CR006 P-loop" evidence="1">
    <location>
        <begin position="22"/>
        <end position="204"/>
    </location>
</feature>
<dbReference type="SUPFAM" id="SSF52540">
    <property type="entry name" value="P-loop containing nucleoside triphosphate hydrolases"/>
    <property type="match status" value="1"/>
</dbReference>
<proteinExistence type="predicted"/>